<organism evidence="2">
    <name type="scientific">Capitella teleta</name>
    <name type="common">Polychaete worm</name>
    <dbReference type="NCBI Taxonomy" id="283909"/>
    <lineage>
        <taxon>Eukaryota</taxon>
        <taxon>Metazoa</taxon>
        <taxon>Spiralia</taxon>
        <taxon>Lophotrochozoa</taxon>
        <taxon>Annelida</taxon>
        <taxon>Polychaeta</taxon>
        <taxon>Sedentaria</taxon>
        <taxon>Scolecida</taxon>
        <taxon>Capitellidae</taxon>
        <taxon>Capitella</taxon>
    </lineage>
</organism>
<evidence type="ECO:0008006" key="5">
    <source>
        <dbReference type="Google" id="ProtNLM"/>
    </source>
</evidence>
<reference evidence="2 4" key="2">
    <citation type="journal article" date="2013" name="Nature">
        <title>Insights into bilaterian evolution from three spiralian genomes.</title>
        <authorList>
            <person name="Simakov O."/>
            <person name="Marletaz F."/>
            <person name="Cho S.J."/>
            <person name="Edsinger-Gonzales E."/>
            <person name="Havlak P."/>
            <person name="Hellsten U."/>
            <person name="Kuo D.H."/>
            <person name="Larsson T."/>
            <person name="Lv J."/>
            <person name="Arendt D."/>
            <person name="Savage R."/>
            <person name="Osoegawa K."/>
            <person name="de Jong P."/>
            <person name="Grimwood J."/>
            <person name="Chapman J.A."/>
            <person name="Shapiro H."/>
            <person name="Aerts A."/>
            <person name="Otillar R.P."/>
            <person name="Terry A.Y."/>
            <person name="Boore J.L."/>
            <person name="Grigoriev I.V."/>
            <person name="Lindberg D.R."/>
            <person name="Seaver E.C."/>
            <person name="Weisblat D.A."/>
            <person name="Putnam N.H."/>
            <person name="Rokhsar D.S."/>
        </authorList>
    </citation>
    <scope>NUCLEOTIDE SEQUENCE</scope>
    <source>
        <strain evidence="2 4">I ESC-2004</strain>
    </source>
</reference>
<dbReference type="OrthoDB" id="42525at2759"/>
<dbReference type="EnsemblMetazoa" id="CapteT224673">
    <property type="protein sequence ID" value="CapteP224673"/>
    <property type="gene ID" value="CapteG224673"/>
</dbReference>
<name>R7U5K6_CAPTE</name>
<reference evidence="3" key="3">
    <citation type="submission" date="2015-06" db="UniProtKB">
        <authorList>
            <consortium name="EnsemblMetazoa"/>
        </authorList>
    </citation>
    <scope>IDENTIFICATION</scope>
</reference>
<dbReference type="InterPro" id="IPR013320">
    <property type="entry name" value="ConA-like_dom_sf"/>
</dbReference>
<keyword evidence="1" id="KW-0812">Transmembrane</keyword>
<gene>
    <name evidence="2" type="ORF">CAPTEDRAFT_224673</name>
</gene>
<dbReference type="Proteomes" id="UP000014760">
    <property type="component" value="Unassembled WGS sequence"/>
</dbReference>
<evidence type="ECO:0000313" key="4">
    <source>
        <dbReference type="Proteomes" id="UP000014760"/>
    </source>
</evidence>
<dbReference type="SUPFAM" id="SSF49899">
    <property type="entry name" value="Concanavalin A-like lectins/glucanases"/>
    <property type="match status" value="1"/>
</dbReference>
<dbReference type="InterPro" id="IPR009784">
    <property type="entry name" value="DUF1349"/>
</dbReference>
<dbReference type="PANTHER" id="PTHR35332:SF2">
    <property type="entry name" value="REGULATION OF ENOLASE PROTEIN 1"/>
    <property type="match status" value="1"/>
</dbReference>
<dbReference type="Pfam" id="PF07081">
    <property type="entry name" value="DUF1349"/>
    <property type="match status" value="2"/>
</dbReference>
<keyword evidence="1" id="KW-1133">Transmembrane helix</keyword>
<dbReference type="Gene3D" id="2.60.120.200">
    <property type="match status" value="2"/>
</dbReference>
<evidence type="ECO:0000313" key="2">
    <source>
        <dbReference type="EMBL" id="ELT98420.1"/>
    </source>
</evidence>
<dbReference type="AlphaFoldDB" id="R7U5K6"/>
<keyword evidence="1" id="KW-0472">Membrane</keyword>
<dbReference type="HOGENOM" id="CLU_824510_0_0_1"/>
<reference evidence="4" key="1">
    <citation type="submission" date="2012-12" db="EMBL/GenBank/DDBJ databases">
        <authorList>
            <person name="Hellsten U."/>
            <person name="Grimwood J."/>
            <person name="Chapman J.A."/>
            <person name="Shapiro H."/>
            <person name="Aerts A."/>
            <person name="Otillar R.P."/>
            <person name="Terry A.Y."/>
            <person name="Boore J.L."/>
            <person name="Simakov O."/>
            <person name="Marletaz F."/>
            <person name="Cho S.-J."/>
            <person name="Edsinger-Gonzales E."/>
            <person name="Havlak P."/>
            <person name="Kuo D.-H."/>
            <person name="Larsson T."/>
            <person name="Lv J."/>
            <person name="Arendt D."/>
            <person name="Savage R."/>
            <person name="Osoegawa K."/>
            <person name="de Jong P."/>
            <person name="Lindberg D.R."/>
            <person name="Seaver E.C."/>
            <person name="Weisblat D.A."/>
            <person name="Putnam N.H."/>
            <person name="Grigoriev I.V."/>
            <person name="Rokhsar D.S."/>
        </authorList>
    </citation>
    <scope>NUCLEOTIDE SEQUENCE</scope>
    <source>
        <strain evidence="4">I ESC-2004</strain>
    </source>
</reference>
<feature type="transmembrane region" description="Helical" evidence="1">
    <location>
        <begin position="301"/>
        <end position="318"/>
    </location>
</feature>
<protein>
    <recommendedName>
        <fullName evidence="5">DUF1349 domain-containing protein</fullName>
    </recommendedName>
</protein>
<evidence type="ECO:0000313" key="3">
    <source>
        <dbReference type="EnsemblMetazoa" id="CapteP224673"/>
    </source>
</evidence>
<sequence length="337" mass="38128">MSSLSCDLSKFSWFCEPQKFHVEPKRMKISMDGKTDFWQKTYYTPLLVADNGHFLHTKVNASDKVMMEVTFDLQAEMQFDQVKAALNAFGSYSGYIFCIIQAGLLIRIDADHWLKAGLEYVDGCYQLSCVVTNTYSDWSTQKYPSGKLTFRLYKLAKDVVMEYEHPDSGKWDFIRICRLHIDDDSHVLMGPFACAPTDKGGHVVFSDFAIKKVDGSKKLLDYKNDSPDALVDFSQHASVFPLKPFGYEADPVSYLLAIGIIECFLGLAMLLGPSTMQRLACKGLMAVMALGMHSFVAQAKYAFIAIPAAFFVGLFIVHQRIGMERRFRGKPNFPRRN</sequence>
<proteinExistence type="predicted"/>
<dbReference type="PANTHER" id="PTHR35332">
    <property type="entry name" value="REGULATION OF ENOLASE PROTEIN 1"/>
    <property type="match status" value="1"/>
</dbReference>
<evidence type="ECO:0000256" key="1">
    <source>
        <dbReference type="SAM" id="Phobius"/>
    </source>
</evidence>
<keyword evidence="4" id="KW-1185">Reference proteome</keyword>
<dbReference type="EMBL" id="AMQN01010467">
    <property type="status" value="NOT_ANNOTATED_CDS"/>
    <property type="molecule type" value="Genomic_DNA"/>
</dbReference>
<accession>R7U5K6</accession>
<dbReference type="EMBL" id="KB307921">
    <property type="protein sequence ID" value="ELT98420.1"/>
    <property type="molecule type" value="Genomic_DNA"/>
</dbReference>
<feature type="transmembrane region" description="Helical" evidence="1">
    <location>
        <begin position="252"/>
        <end position="272"/>
    </location>
</feature>